<gene>
    <name evidence="2" type="ORF">UT63_C0055G0007</name>
</gene>
<dbReference type="Pfam" id="PF18900">
    <property type="entry name" value="DUF5656"/>
    <property type="match status" value="1"/>
</dbReference>
<reference evidence="2 3" key="1">
    <citation type="journal article" date="2015" name="Nature">
        <title>rRNA introns, odd ribosomes, and small enigmatic genomes across a large radiation of phyla.</title>
        <authorList>
            <person name="Brown C.T."/>
            <person name="Hug L.A."/>
            <person name="Thomas B.C."/>
            <person name="Sharon I."/>
            <person name="Castelle C.J."/>
            <person name="Singh A."/>
            <person name="Wilkins M.J."/>
            <person name="Williams K.H."/>
            <person name="Banfield J.F."/>
        </authorList>
    </citation>
    <scope>NUCLEOTIDE SEQUENCE [LARGE SCALE GENOMIC DNA]</scope>
</reference>
<organism evidence="2 3">
    <name type="scientific">Candidatus Gottesmanbacteria bacterium GW2011_GWC2_39_8</name>
    <dbReference type="NCBI Taxonomy" id="1618450"/>
    <lineage>
        <taxon>Bacteria</taxon>
        <taxon>Candidatus Gottesmaniibacteriota</taxon>
    </lineage>
</organism>
<evidence type="ECO:0000256" key="1">
    <source>
        <dbReference type="SAM" id="Phobius"/>
    </source>
</evidence>
<dbReference type="EMBL" id="LBXN01000055">
    <property type="protein sequence ID" value="KKR31989.1"/>
    <property type="molecule type" value="Genomic_DNA"/>
</dbReference>
<feature type="transmembrane region" description="Helical" evidence="1">
    <location>
        <begin position="107"/>
        <end position="127"/>
    </location>
</feature>
<accession>A0A0G0PUY4</accession>
<proteinExistence type="predicted"/>
<protein>
    <submittedName>
        <fullName evidence="2">Uncharacterized protein</fullName>
    </submittedName>
</protein>
<keyword evidence="1" id="KW-0472">Membrane</keyword>
<dbReference type="AlphaFoldDB" id="A0A0G0PUY4"/>
<evidence type="ECO:0000313" key="2">
    <source>
        <dbReference type="EMBL" id="KKR31989.1"/>
    </source>
</evidence>
<keyword evidence="1" id="KW-1133">Transmembrane helix</keyword>
<feature type="transmembrane region" description="Helical" evidence="1">
    <location>
        <begin position="139"/>
        <end position="157"/>
    </location>
</feature>
<feature type="transmembrane region" description="Helical" evidence="1">
    <location>
        <begin position="222"/>
        <end position="242"/>
    </location>
</feature>
<sequence>MITQIQKKLRKISRRFTLSKREQFVGVSLILTLGLVIIQNINYEARILNGIILSLLTYLLSAFVLRDDLNGIEWVSLFILPTLFTITTVLFYFLLPGRWLTRLPTDVAYAVGIYAILLTENIYNVAAERSIQLLRAAQSVGFLITLIVLFLFSNIILSLHLSVLANFSLISLVSLLLSFQSLWSIRLSSKADSTLILYSVFISLGVGEMAAVLSFWPAKTTIASLFITAMFYTMVGVIQYLFQGRLFKGTTKEFLIVLFFIIIMVFMTTSWSG</sequence>
<feature type="transmembrane region" description="Helical" evidence="1">
    <location>
        <begin position="195"/>
        <end position="216"/>
    </location>
</feature>
<feature type="transmembrane region" description="Helical" evidence="1">
    <location>
        <begin position="47"/>
        <end position="65"/>
    </location>
</feature>
<evidence type="ECO:0000313" key="3">
    <source>
        <dbReference type="Proteomes" id="UP000034539"/>
    </source>
</evidence>
<name>A0A0G0PUY4_9BACT</name>
<feature type="transmembrane region" description="Helical" evidence="1">
    <location>
        <begin position="163"/>
        <end position="183"/>
    </location>
</feature>
<feature type="transmembrane region" description="Helical" evidence="1">
    <location>
        <begin position="77"/>
        <end position="95"/>
    </location>
</feature>
<feature type="transmembrane region" description="Helical" evidence="1">
    <location>
        <begin position="254"/>
        <end position="272"/>
    </location>
</feature>
<dbReference type="InterPro" id="IPR043715">
    <property type="entry name" value="DUF5656"/>
</dbReference>
<dbReference type="Proteomes" id="UP000034539">
    <property type="component" value="Unassembled WGS sequence"/>
</dbReference>
<feature type="transmembrane region" description="Helical" evidence="1">
    <location>
        <begin position="21"/>
        <end position="41"/>
    </location>
</feature>
<comment type="caution">
    <text evidence="2">The sequence shown here is derived from an EMBL/GenBank/DDBJ whole genome shotgun (WGS) entry which is preliminary data.</text>
</comment>
<keyword evidence="1" id="KW-0812">Transmembrane</keyword>